<accession>A0A840XWT2</accession>
<evidence type="ECO:0000313" key="11">
    <source>
        <dbReference type="Proteomes" id="UP000562254"/>
    </source>
</evidence>
<dbReference type="PANTHER" id="PTHR30574">
    <property type="entry name" value="INNER MEMBRANE PROTEIN YEDE"/>
    <property type="match status" value="1"/>
</dbReference>
<feature type="transmembrane region" description="Helical" evidence="9">
    <location>
        <begin position="129"/>
        <end position="146"/>
    </location>
</feature>
<proteinExistence type="inferred from homology"/>
<evidence type="ECO:0000256" key="4">
    <source>
        <dbReference type="ARBA" id="ARBA00022519"/>
    </source>
</evidence>
<gene>
    <name evidence="10" type="ORF">FHS88_000733</name>
</gene>
<evidence type="ECO:0000256" key="3">
    <source>
        <dbReference type="ARBA" id="ARBA00022475"/>
    </source>
</evidence>
<evidence type="ECO:0000256" key="1">
    <source>
        <dbReference type="ARBA" id="ARBA00004429"/>
    </source>
</evidence>
<keyword evidence="6 9" id="KW-1133">Transmembrane helix</keyword>
<feature type="transmembrane region" description="Helical" evidence="9">
    <location>
        <begin position="27"/>
        <end position="50"/>
    </location>
</feature>
<evidence type="ECO:0000313" key="10">
    <source>
        <dbReference type="EMBL" id="MBB5688617.1"/>
    </source>
</evidence>
<dbReference type="InterPro" id="IPR007272">
    <property type="entry name" value="Sulf_transp_TsuA/YedE"/>
</dbReference>
<evidence type="ECO:0008006" key="12">
    <source>
        <dbReference type="Google" id="ProtNLM"/>
    </source>
</evidence>
<evidence type="ECO:0000256" key="2">
    <source>
        <dbReference type="ARBA" id="ARBA00022448"/>
    </source>
</evidence>
<comment type="caution">
    <text evidence="10">The sequence shown here is derived from an EMBL/GenBank/DDBJ whole genome shotgun (WGS) entry which is preliminary data.</text>
</comment>
<dbReference type="EMBL" id="JACIJE010000002">
    <property type="protein sequence ID" value="MBB5688617.1"/>
    <property type="molecule type" value="Genomic_DNA"/>
</dbReference>
<keyword evidence="11" id="KW-1185">Reference proteome</keyword>
<protein>
    <recommendedName>
        <fullName evidence="12">Sulphur transport domain-containing protein</fullName>
    </recommendedName>
</protein>
<organism evidence="10 11">
    <name type="scientific">Neoroseomonas alkaliterrae</name>
    <dbReference type="NCBI Taxonomy" id="1452450"/>
    <lineage>
        <taxon>Bacteria</taxon>
        <taxon>Pseudomonadati</taxon>
        <taxon>Pseudomonadota</taxon>
        <taxon>Alphaproteobacteria</taxon>
        <taxon>Acetobacterales</taxon>
        <taxon>Acetobacteraceae</taxon>
        <taxon>Neoroseomonas</taxon>
    </lineage>
</organism>
<dbReference type="RefSeq" id="WP_184481442.1">
    <property type="nucleotide sequence ID" value="NZ_JAAEDJ010000086.1"/>
</dbReference>
<feature type="transmembrane region" description="Helical" evidence="9">
    <location>
        <begin position="89"/>
        <end position="108"/>
    </location>
</feature>
<dbReference type="GO" id="GO:0005886">
    <property type="term" value="C:plasma membrane"/>
    <property type="evidence" value="ECO:0007669"/>
    <property type="project" value="UniProtKB-SubCell"/>
</dbReference>
<evidence type="ECO:0000256" key="5">
    <source>
        <dbReference type="ARBA" id="ARBA00022692"/>
    </source>
</evidence>
<dbReference type="Pfam" id="PF04143">
    <property type="entry name" value="Sulf_transp"/>
    <property type="match status" value="1"/>
</dbReference>
<dbReference type="AlphaFoldDB" id="A0A840XWT2"/>
<comment type="similarity">
    <text evidence="8">Belongs to the TsuA/YedE (TC 9.B.102) family.</text>
</comment>
<keyword evidence="2" id="KW-0813">Transport</keyword>
<evidence type="ECO:0000256" key="7">
    <source>
        <dbReference type="ARBA" id="ARBA00023136"/>
    </source>
</evidence>
<name>A0A840XWT2_9PROT</name>
<keyword evidence="7 9" id="KW-0472">Membrane</keyword>
<keyword evidence="5 9" id="KW-0812">Transmembrane</keyword>
<evidence type="ECO:0000256" key="8">
    <source>
        <dbReference type="ARBA" id="ARBA00035655"/>
    </source>
</evidence>
<comment type="subcellular location">
    <subcellularLocation>
        <location evidence="1">Cell inner membrane</location>
        <topology evidence="1">Multi-pass membrane protein</topology>
    </subcellularLocation>
</comment>
<sequence length="187" mass="19556">MSGLALRQALPAASPREEAAAGRWNPYLIGAGIGVLSWLVFVIVAAPIGITTAGAQVAGGIAALFVGQEAVSANAYWARNPMRLDYGTLFLIGTAAGAFLSALARGSLRVEHVPTVWAERFGPSVARRFAWAFIGGAIIMFASRLANGCTSGNGISQSLQMAVVGWTFFATMFASGVATAWLMFRGR</sequence>
<reference evidence="10 11" key="1">
    <citation type="submission" date="2020-08" db="EMBL/GenBank/DDBJ databases">
        <title>Genomic Encyclopedia of Type Strains, Phase IV (KMG-IV): sequencing the most valuable type-strain genomes for metagenomic binning, comparative biology and taxonomic classification.</title>
        <authorList>
            <person name="Goeker M."/>
        </authorList>
    </citation>
    <scope>NUCLEOTIDE SEQUENCE [LARGE SCALE GENOMIC DNA]</scope>
    <source>
        <strain evidence="10 11">DSM 25895</strain>
    </source>
</reference>
<keyword evidence="4" id="KW-0997">Cell inner membrane</keyword>
<keyword evidence="3" id="KW-1003">Cell membrane</keyword>
<feature type="transmembrane region" description="Helical" evidence="9">
    <location>
        <begin position="166"/>
        <end position="184"/>
    </location>
</feature>
<evidence type="ECO:0000256" key="9">
    <source>
        <dbReference type="SAM" id="Phobius"/>
    </source>
</evidence>
<evidence type="ECO:0000256" key="6">
    <source>
        <dbReference type="ARBA" id="ARBA00022989"/>
    </source>
</evidence>
<dbReference type="Proteomes" id="UP000562254">
    <property type="component" value="Unassembled WGS sequence"/>
</dbReference>
<dbReference type="PANTHER" id="PTHR30574:SF1">
    <property type="entry name" value="SULPHUR TRANSPORT DOMAIN-CONTAINING PROTEIN"/>
    <property type="match status" value="1"/>
</dbReference>